<accession>A0ABD3QRP4</accession>
<keyword evidence="1" id="KW-0175">Coiled coil</keyword>
<proteinExistence type="predicted"/>
<gene>
    <name evidence="2" type="ORF">ACHAWO_010379</name>
</gene>
<evidence type="ECO:0000256" key="1">
    <source>
        <dbReference type="SAM" id="Coils"/>
    </source>
</evidence>
<comment type="caution">
    <text evidence="2">The sequence shown here is derived from an EMBL/GenBank/DDBJ whole genome shotgun (WGS) entry which is preliminary data.</text>
</comment>
<reference evidence="2 3" key="1">
    <citation type="submission" date="2024-10" db="EMBL/GenBank/DDBJ databases">
        <title>Updated reference genomes for cyclostephanoid diatoms.</title>
        <authorList>
            <person name="Roberts W.R."/>
            <person name="Alverson A.J."/>
        </authorList>
    </citation>
    <scope>NUCLEOTIDE SEQUENCE [LARGE SCALE GENOMIC DNA]</scope>
    <source>
        <strain evidence="2 3">AJA010-31</strain>
    </source>
</reference>
<protein>
    <submittedName>
        <fullName evidence="2">Uncharacterized protein</fullName>
    </submittedName>
</protein>
<evidence type="ECO:0000313" key="3">
    <source>
        <dbReference type="Proteomes" id="UP001530400"/>
    </source>
</evidence>
<name>A0ABD3QRP4_9STRA</name>
<dbReference type="EMBL" id="JALLPJ020000084">
    <property type="protein sequence ID" value="KAL3802880.1"/>
    <property type="molecule type" value="Genomic_DNA"/>
</dbReference>
<dbReference type="Proteomes" id="UP001530400">
    <property type="component" value="Unassembled WGS sequence"/>
</dbReference>
<evidence type="ECO:0000313" key="2">
    <source>
        <dbReference type="EMBL" id="KAL3802880.1"/>
    </source>
</evidence>
<keyword evidence="3" id="KW-1185">Reference proteome</keyword>
<feature type="coiled-coil region" evidence="1">
    <location>
        <begin position="100"/>
        <end position="127"/>
    </location>
</feature>
<dbReference type="AlphaFoldDB" id="A0ABD3QRP4"/>
<organism evidence="2 3">
    <name type="scientific">Cyclotella atomus</name>
    <dbReference type="NCBI Taxonomy" id="382360"/>
    <lineage>
        <taxon>Eukaryota</taxon>
        <taxon>Sar</taxon>
        <taxon>Stramenopiles</taxon>
        <taxon>Ochrophyta</taxon>
        <taxon>Bacillariophyta</taxon>
        <taxon>Coscinodiscophyceae</taxon>
        <taxon>Thalassiosirophycidae</taxon>
        <taxon>Stephanodiscales</taxon>
        <taxon>Stephanodiscaceae</taxon>
        <taxon>Cyclotella</taxon>
    </lineage>
</organism>
<sequence>MTERTMDDSTATITSQKEEAHWSSFRIAVASLQTQLQNNMLRGKSQDEECATPRFDFSGIVNNIGSSDCNSTKSSMMVSPLHEDTNASQTAASRVASEALSVAEQQLADVRLQLALAEAERDELEFELLQSKK</sequence>